<dbReference type="InterPro" id="IPR018689">
    <property type="entry name" value="Imm33_dom"/>
</dbReference>
<proteinExistence type="predicted"/>
<protein>
    <recommendedName>
        <fullName evidence="1">Immunity protein Imm33 domain-containing protein</fullName>
    </recommendedName>
</protein>
<dbReference type="RefSeq" id="WP_167300756.1">
    <property type="nucleotide sequence ID" value="NZ_CP170557.1"/>
</dbReference>
<dbReference type="Proteomes" id="UP000564677">
    <property type="component" value="Unassembled WGS sequence"/>
</dbReference>
<keyword evidence="3" id="KW-1185">Reference proteome</keyword>
<dbReference type="Pfam" id="PF09951">
    <property type="entry name" value="Imm33"/>
    <property type="match status" value="1"/>
</dbReference>
<comment type="caution">
    <text evidence="2">The sequence shown here is derived from an EMBL/GenBank/DDBJ whole genome shotgun (WGS) entry which is preliminary data.</text>
</comment>
<reference evidence="2 3" key="1">
    <citation type="submission" date="2020-03" db="EMBL/GenBank/DDBJ databases">
        <title>Genomic Encyclopedia of Type Strains, Phase IV (KMG-IV): sequencing the most valuable type-strain genomes for metagenomic binning, comparative biology and taxonomic classification.</title>
        <authorList>
            <person name="Goeker M."/>
        </authorList>
    </citation>
    <scope>NUCLEOTIDE SEQUENCE [LARGE SCALE GENOMIC DNA]</scope>
    <source>
        <strain evidence="2 3">DSM 4733</strain>
    </source>
</reference>
<sequence>MPEKQYRIAAEDMVALVSGWGAATATDRVTVDGRMIGYAYRERPVNGADSGWRFFAGDEDDAYMADASRHDFYAVNTIANYDPAILSILDSAIGSAFERDQTGPWREVGDAQN</sequence>
<name>A0A7X5V204_9SPHN</name>
<gene>
    <name evidence="2" type="ORF">FHR20_003385</name>
</gene>
<accession>A0A7X5V204</accession>
<evidence type="ECO:0000313" key="3">
    <source>
        <dbReference type="Proteomes" id="UP000564677"/>
    </source>
</evidence>
<evidence type="ECO:0000313" key="2">
    <source>
        <dbReference type="EMBL" id="NIJ66412.1"/>
    </source>
</evidence>
<organism evidence="2 3">
    <name type="scientific">Sphingomonas leidyi</name>
    <dbReference type="NCBI Taxonomy" id="68569"/>
    <lineage>
        <taxon>Bacteria</taxon>
        <taxon>Pseudomonadati</taxon>
        <taxon>Pseudomonadota</taxon>
        <taxon>Alphaproteobacteria</taxon>
        <taxon>Sphingomonadales</taxon>
        <taxon>Sphingomonadaceae</taxon>
        <taxon>Sphingomonas</taxon>
    </lineage>
</organism>
<dbReference type="AlphaFoldDB" id="A0A7X5V204"/>
<evidence type="ECO:0000259" key="1">
    <source>
        <dbReference type="Pfam" id="PF09951"/>
    </source>
</evidence>
<dbReference type="EMBL" id="JAASQV010000003">
    <property type="protein sequence ID" value="NIJ66412.1"/>
    <property type="molecule type" value="Genomic_DNA"/>
</dbReference>
<feature type="domain" description="Immunity protein Imm33" evidence="1">
    <location>
        <begin position="24"/>
        <end position="108"/>
    </location>
</feature>
<dbReference type="PANTHER" id="PTHR38743:SF2">
    <property type="entry name" value="DUF2185 DOMAIN-CONTAINING PROTEIN"/>
    <property type="match status" value="1"/>
</dbReference>
<dbReference type="PANTHER" id="PTHR38743">
    <property type="entry name" value="SIMILAR TO GLYOXYLASE I FAMILY PROTEIN"/>
    <property type="match status" value="1"/>
</dbReference>